<comment type="similarity">
    <text evidence="2 6">Belongs to the YIP1 family.</text>
</comment>
<dbReference type="GO" id="GO:0016192">
    <property type="term" value="P:vesicle-mediated transport"/>
    <property type="evidence" value="ECO:0007669"/>
    <property type="project" value="InterPro"/>
</dbReference>
<accession>A0AAV8QXK8</accession>
<dbReference type="PANTHER" id="PTHR12822">
    <property type="entry name" value="PROTEIN YIPF"/>
    <property type="match status" value="1"/>
</dbReference>
<dbReference type="AlphaFoldDB" id="A0AAV8QXK8"/>
<proteinExistence type="inferred from homology"/>
<dbReference type="InterPro" id="IPR039765">
    <property type="entry name" value="Yip5/YIPF1/YIPF2"/>
</dbReference>
<evidence type="ECO:0000256" key="5">
    <source>
        <dbReference type="ARBA" id="ARBA00023136"/>
    </source>
</evidence>
<evidence type="ECO:0000256" key="4">
    <source>
        <dbReference type="ARBA" id="ARBA00022989"/>
    </source>
</evidence>
<name>A0AAV8QXK8_ENSVE</name>
<evidence type="ECO:0000313" key="8">
    <source>
        <dbReference type="EMBL" id="KAJ8484777.1"/>
    </source>
</evidence>
<comment type="caution">
    <text evidence="6">Lacks conserved residue(s) required for the propagation of feature annotation.</text>
</comment>
<organism evidence="8 9">
    <name type="scientific">Ensete ventricosum</name>
    <name type="common">Abyssinian banana</name>
    <name type="synonym">Musa ensete</name>
    <dbReference type="NCBI Taxonomy" id="4639"/>
    <lineage>
        <taxon>Eukaryota</taxon>
        <taxon>Viridiplantae</taxon>
        <taxon>Streptophyta</taxon>
        <taxon>Embryophyta</taxon>
        <taxon>Tracheophyta</taxon>
        <taxon>Spermatophyta</taxon>
        <taxon>Magnoliopsida</taxon>
        <taxon>Liliopsida</taxon>
        <taxon>Zingiberales</taxon>
        <taxon>Musaceae</taxon>
        <taxon>Ensete</taxon>
    </lineage>
</organism>
<dbReference type="Pfam" id="PF04893">
    <property type="entry name" value="Yip1"/>
    <property type="match status" value="1"/>
</dbReference>
<keyword evidence="3 6" id="KW-0812">Transmembrane</keyword>
<evidence type="ECO:0000256" key="3">
    <source>
        <dbReference type="ARBA" id="ARBA00022692"/>
    </source>
</evidence>
<evidence type="ECO:0000259" key="7">
    <source>
        <dbReference type="Pfam" id="PF04893"/>
    </source>
</evidence>
<evidence type="ECO:0000256" key="2">
    <source>
        <dbReference type="ARBA" id="ARBA00010596"/>
    </source>
</evidence>
<protein>
    <recommendedName>
        <fullName evidence="6">Protein YIP</fullName>
    </recommendedName>
</protein>
<keyword evidence="5 6" id="KW-0472">Membrane</keyword>
<dbReference type="GO" id="GO:0031267">
    <property type="term" value="F:small GTPase binding"/>
    <property type="evidence" value="ECO:0007669"/>
    <property type="project" value="InterPro"/>
</dbReference>
<reference evidence="8 9" key="1">
    <citation type="submission" date="2022-12" db="EMBL/GenBank/DDBJ databases">
        <title>Chromosome-scale assembly of the Ensete ventricosum genome.</title>
        <authorList>
            <person name="Dussert Y."/>
            <person name="Stocks J."/>
            <person name="Wendawek A."/>
            <person name="Woldeyes F."/>
            <person name="Nichols R.A."/>
            <person name="Borrell J.S."/>
        </authorList>
    </citation>
    <scope>NUCLEOTIDE SEQUENCE [LARGE SCALE GENOMIC DNA]</scope>
    <source>
        <strain evidence="9">cv. Maze</strain>
        <tissue evidence="8">Seeds</tissue>
    </source>
</reference>
<feature type="transmembrane region" description="Helical" evidence="6">
    <location>
        <begin position="151"/>
        <end position="174"/>
    </location>
</feature>
<feature type="transmembrane region" description="Helical" evidence="6">
    <location>
        <begin position="186"/>
        <end position="205"/>
    </location>
</feature>
<dbReference type="PANTHER" id="PTHR12822:SF5">
    <property type="entry name" value="PROTEIN YIP"/>
    <property type="match status" value="1"/>
</dbReference>
<sequence>MEEGYTSLPASHLLGSVPAVIAEDKTTSIASEASSSANLHLFPPSNGGYQAPGTPSGADEQTTSSWQGIFSISSYSSYFNIDTDVVVERIISSVYPMNDFYRKIDGNPDLYGPIWISATLMFMLAALGNFGTYLMNKRSDSSTTWTFDVNYVEWSACAIFGYVLAVPAAFYFLLQYFGFKTSLVRLWCMWGYSLFIFMPICLLLVVPVELFRWIIIILAGTASSWFIAVNLKAYTQSICQQGFSSVQPLLFAFIGGLEDVLCFNGGTPRRGSSKTCLFYKLVCRADTSIFCIMISRCIKRCCELTSSLYMLKYPFACFLRPGDVMSILGSYTLLLDS</sequence>
<keyword evidence="4 6" id="KW-1133">Transmembrane helix</keyword>
<comment type="caution">
    <text evidence="8">The sequence shown here is derived from an EMBL/GenBank/DDBJ whole genome shotgun (WGS) entry which is preliminary data.</text>
</comment>
<feature type="domain" description="Yip1" evidence="7">
    <location>
        <begin position="98"/>
        <end position="235"/>
    </location>
</feature>
<dbReference type="Proteomes" id="UP001222027">
    <property type="component" value="Unassembled WGS sequence"/>
</dbReference>
<dbReference type="InterPro" id="IPR006977">
    <property type="entry name" value="Yip1_dom"/>
</dbReference>
<comment type="subcellular location">
    <subcellularLocation>
        <location evidence="6">Golgi apparatus membrane</location>
        <topology evidence="6">Multi-pass membrane protein</topology>
    </subcellularLocation>
    <subcellularLocation>
        <location evidence="1">Membrane</location>
        <topology evidence="1">Multi-pass membrane protein</topology>
    </subcellularLocation>
</comment>
<evidence type="ECO:0000256" key="6">
    <source>
        <dbReference type="RuleBase" id="RU361264"/>
    </source>
</evidence>
<dbReference type="EMBL" id="JAQQAF010000005">
    <property type="protein sequence ID" value="KAJ8484777.1"/>
    <property type="molecule type" value="Genomic_DNA"/>
</dbReference>
<evidence type="ECO:0000313" key="9">
    <source>
        <dbReference type="Proteomes" id="UP001222027"/>
    </source>
</evidence>
<feature type="transmembrane region" description="Helical" evidence="6">
    <location>
        <begin position="110"/>
        <end position="131"/>
    </location>
</feature>
<dbReference type="GO" id="GO:0000139">
    <property type="term" value="C:Golgi membrane"/>
    <property type="evidence" value="ECO:0007669"/>
    <property type="project" value="UniProtKB-SubCell"/>
</dbReference>
<evidence type="ECO:0000256" key="1">
    <source>
        <dbReference type="ARBA" id="ARBA00004141"/>
    </source>
</evidence>
<gene>
    <name evidence="8" type="ORF">OPV22_017262</name>
</gene>
<feature type="transmembrane region" description="Helical" evidence="6">
    <location>
        <begin position="211"/>
        <end position="231"/>
    </location>
</feature>
<keyword evidence="9" id="KW-1185">Reference proteome</keyword>